<comment type="caution">
    <text evidence="2">The sequence shown here is derived from an EMBL/GenBank/DDBJ whole genome shotgun (WGS) entry which is preliminary data.</text>
</comment>
<dbReference type="PROSITE" id="PS50213">
    <property type="entry name" value="FAS1"/>
    <property type="match status" value="2"/>
</dbReference>
<dbReference type="PROSITE" id="PS51257">
    <property type="entry name" value="PROKAR_LIPOPROTEIN"/>
    <property type="match status" value="1"/>
</dbReference>
<dbReference type="AlphaFoldDB" id="A0A4Q6XJ74"/>
<name>A0A4Q6XJ74_9SPHI</name>
<dbReference type="OrthoDB" id="1144324at2"/>
<dbReference type="Pfam" id="PF02469">
    <property type="entry name" value="Fasciclin"/>
    <property type="match status" value="1"/>
</dbReference>
<dbReference type="RefSeq" id="WP_130141720.1">
    <property type="nucleotide sequence ID" value="NZ_SGIT01000002.1"/>
</dbReference>
<organism evidence="2 3">
    <name type="scientific">Sphingobacterium corticibacterium</name>
    <dbReference type="NCBI Taxonomy" id="2484746"/>
    <lineage>
        <taxon>Bacteria</taxon>
        <taxon>Pseudomonadati</taxon>
        <taxon>Bacteroidota</taxon>
        <taxon>Sphingobacteriia</taxon>
        <taxon>Sphingobacteriales</taxon>
        <taxon>Sphingobacteriaceae</taxon>
        <taxon>Sphingobacterium</taxon>
    </lineage>
</organism>
<sequence length="538" mass="61381">MNTKKQIWIWGLLIFLGWMLTLVSSCKDAFENNTYTAYEETPIALYLKNNEDKYSLWVEVLQKANLYNTLNLDAIYTHFVPVNEGVERYLKATNLGAISEMSEEQAAYLVRYHLIPNAKVEFAQFQSGAINELNATDDNLFVDFRNGGLEAVYLNGVSRFNSYDIKATNGIIHSIDDVLVPLVETVYDRLQAKQHWSLFKELVDLTGYKERLETVYTETTDPLGNPIQQRFKYTAFVVSNETYTKAGIHGIQDLLERLEVSAGSDYTNPDNPLNKYVSYHLLDQQRSYADLGKFSENGTKMNLQTMAPNELLKVSESGAGLVLNEDVETGESIAFVEMNIACKNGVVHEVNNWMPLFSPEQVQVIWELTDYPDIEANVSQYRNSNLGSQYNKTFTANELTNITWSARPEYKPNVVTYRNNRPSEGNWYALLNHDHLRAELGESGWIEFKSPTIVKGRYKVSFVWPSPKHSAHTGICAFILDNEIIHARLVISNSREERNLTQAMGTVEFTETADHTLRILSLDGRLITMDYLQFDPVE</sequence>
<dbReference type="SMART" id="SM00554">
    <property type="entry name" value="FAS1"/>
    <property type="match status" value="1"/>
</dbReference>
<keyword evidence="3" id="KW-1185">Reference proteome</keyword>
<dbReference type="EMBL" id="SGIT01000002">
    <property type="protein sequence ID" value="RZF59803.1"/>
    <property type="molecule type" value="Genomic_DNA"/>
</dbReference>
<dbReference type="Proteomes" id="UP000292855">
    <property type="component" value="Unassembled WGS sequence"/>
</dbReference>
<dbReference type="InterPro" id="IPR036378">
    <property type="entry name" value="FAS1_dom_sf"/>
</dbReference>
<dbReference type="InterPro" id="IPR050904">
    <property type="entry name" value="Adhesion/Biosynth-related"/>
</dbReference>
<evidence type="ECO:0000259" key="1">
    <source>
        <dbReference type="PROSITE" id="PS50213"/>
    </source>
</evidence>
<evidence type="ECO:0000313" key="2">
    <source>
        <dbReference type="EMBL" id="RZF59803.1"/>
    </source>
</evidence>
<dbReference type="SUPFAM" id="SSF82153">
    <property type="entry name" value="FAS1 domain"/>
    <property type="match status" value="2"/>
</dbReference>
<feature type="domain" description="FAS1" evidence="1">
    <location>
        <begin position="183"/>
        <end position="354"/>
    </location>
</feature>
<accession>A0A4Q6XJ74</accession>
<dbReference type="Gene3D" id="2.30.180.10">
    <property type="entry name" value="FAS1 domain"/>
    <property type="match status" value="2"/>
</dbReference>
<dbReference type="InterPro" id="IPR000782">
    <property type="entry name" value="FAS1_domain"/>
</dbReference>
<evidence type="ECO:0000313" key="3">
    <source>
        <dbReference type="Proteomes" id="UP000292855"/>
    </source>
</evidence>
<feature type="domain" description="FAS1" evidence="1">
    <location>
        <begin position="41"/>
        <end position="179"/>
    </location>
</feature>
<protein>
    <submittedName>
        <fullName evidence="2">DUF5108 domain-containing protein</fullName>
    </submittedName>
</protein>
<dbReference type="PANTHER" id="PTHR10900:SF77">
    <property type="entry name" value="FI19380P1"/>
    <property type="match status" value="1"/>
</dbReference>
<dbReference type="PANTHER" id="PTHR10900">
    <property type="entry name" value="PERIOSTIN-RELATED"/>
    <property type="match status" value="1"/>
</dbReference>
<gene>
    <name evidence="2" type="ORF">EWE74_11685</name>
</gene>
<proteinExistence type="predicted"/>
<reference evidence="2 3" key="1">
    <citation type="submission" date="2019-02" db="EMBL/GenBank/DDBJ databases">
        <authorList>
            <person name="Li Y."/>
        </authorList>
    </citation>
    <scope>NUCLEOTIDE SEQUENCE [LARGE SCALE GENOMIC DNA]</scope>
    <source>
        <strain evidence="2 3">30C10-4-7</strain>
    </source>
</reference>